<keyword evidence="2 4" id="KW-0324">Glycolysis</keyword>
<evidence type="ECO:0000256" key="4">
    <source>
        <dbReference type="HAMAP-Rule" id="MF_01039"/>
    </source>
</evidence>
<reference evidence="8 9" key="1">
    <citation type="journal article" date="2016" name="Nat. Commun.">
        <title>Thousands of microbial genomes shed light on interconnected biogeochemical processes in an aquifer system.</title>
        <authorList>
            <person name="Anantharaman K."/>
            <person name="Brown C.T."/>
            <person name="Hug L.A."/>
            <person name="Sharon I."/>
            <person name="Castelle C.J."/>
            <person name="Probst A.J."/>
            <person name="Thomas B.C."/>
            <person name="Singh A."/>
            <person name="Wilkins M.J."/>
            <person name="Karaoz U."/>
            <person name="Brodie E.L."/>
            <person name="Williams K.H."/>
            <person name="Hubbard S.S."/>
            <person name="Banfield J.F."/>
        </authorList>
    </citation>
    <scope>NUCLEOTIDE SEQUENCE [LARGE SCALE GENOMIC DNA]</scope>
</reference>
<dbReference type="Proteomes" id="UP000176603">
    <property type="component" value="Unassembled WGS sequence"/>
</dbReference>
<comment type="similarity">
    <text evidence="1 4">Belongs to the phosphoglycerate mutase family. BPG-dependent PGAM subfamily.</text>
</comment>
<dbReference type="GO" id="GO:0004619">
    <property type="term" value="F:phosphoglycerate mutase activity"/>
    <property type="evidence" value="ECO:0007669"/>
    <property type="project" value="UniProtKB-UniRule"/>
</dbReference>
<dbReference type="GO" id="GO:0006096">
    <property type="term" value="P:glycolytic process"/>
    <property type="evidence" value="ECO:0007669"/>
    <property type="project" value="UniProtKB-UniRule"/>
</dbReference>
<keyword evidence="3 4" id="KW-0413">Isomerase</keyword>
<dbReference type="SMART" id="SM00855">
    <property type="entry name" value="PGAM"/>
    <property type="match status" value="1"/>
</dbReference>
<feature type="binding site" evidence="4 6">
    <location>
        <position position="58"/>
    </location>
    <ligand>
        <name>substrate</name>
    </ligand>
</feature>
<evidence type="ECO:0000313" key="9">
    <source>
        <dbReference type="Proteomes" id="UP000176603"/>
    </source>
</evidence>
<dbReference type="PROSITE" id="PS00175">
    <property type="entry name" value="PG_MUTASE"/>
    <property type="match status" value="1"/>
</dbReference>
<dbReference type="AlphaFoldDB" id="A0A1F7UJ86"/>
<dbReference type="PANTHER" id="PTHR11931">
    <property type="entry name" value="PHOSPHOGLYCERATE MUTASE"/>
    <property type="match status" value="1"/>
</dbReference>
<name>A0A1F7UJ86_9BACT</name>
<evidence type="ECO:0000313" key="8">
    <source>
        <dbReference type="EMBL" id="OGL78332.1"/>
    </source>
</evidence>
<evidence type="ECO:0000256" key="6">
    <source>
        <dbReference type="PIRSR" id="PIRSR613078-2"/>
    </source>
</evidence>
<protein>
    <recommendedName>
        <fullName evidence="4">2,3-bisphosphoglycerate-dependent phosphoglycerate mutase</fullName>
        <shortName evidence="4">BPG-dependent PGAM</shortName>
        <shortName evidence="4">PGAM</shortName>
        <shortName evidence="4">Phosphoglyceromutase</shortName>
        <shortName evidence="4">dPGM</shortName>
        <ecNumber evidence="4">5.4.2.11</ecNumber>
    </recommendedName>
</protein>
<keyword evidence="4" id="KW-0312">Gluconeogenesis</keyword>
<feature type="binding site" evidence="4 6">
    <location>
        <begin position="8"/>
        <end position="15"/>
    </location>
    <ligand>
        <name>substrate</name>
    </ligand>
</feature>
<feature type="binding site" evidence="4 6">
    <location>
        <begin position="136"/>
        <end position="137"/>
    </location>
    <ligand>
        <name>substrate</name>
    </ligand>
</feature>
<accession>A0A1F7UJ86</accession>
<evidence type="ECO:0000256" key="3">
    <source>
        <dbReference type="ARBA" id="ARBA00023235"/>
    </source>
</evidence>
<feature type="active site" description="Tele-phosphohistidine intermediate" evidence="4 5">
    <location>
        <position position="9"/>
    </location>
</feature>
<dbReference type="CDD" id="cd07067">
    <property type="entry name" value="HP_PGM_like"/>
    <property type="match status" value="1"/>
</dbReference>
<feature type="binding site" evidence="4 6">
    <location>
        <begin position="21"/>
        <end position="22"/>
    </location>
    <ligand>
        <name>substrate</name>
    </ligand>
</feature>
<dbReference type="InterPro" id="IPR029033">
    <property type="entry name" value="His_PPase_superfam"/>
</dbReference>
<dbReference type="HAMAP" id="MF_01039">
    <property type="entry name" value="PGAM_GpmA"/>
    <property type="match status" value="1"/>
</dbReference>
<proteinExistence type="inferred from homology"/>
<comment type="function">
    <text evidence="4">Catalyzes the interconversion of 2-phosphoglycerate and 3-phosphoglycerate.</text>
</comment>
<dbReference type="UniPathway" id="UPA00109">
    <property type="reaction ID" value="UER00186"/>
</dbReference>
<dbReference type="EC" id="5.4.2.11" evidence="4"/>
<dbReference type="InterPro" id="IPR005952">
    <property type="entry name" value="Phosphogly_mut1"/>
</dbReference>
<organism evidence="8 9">
    <name type="scientific">Candidatus Uhrbacteria bacterium RIFCSPHIGHO2_12_FULL_60_25</name>
    <dbReference type="NCBI Taxonomy" id="1802399"/>
    <lineage>
        <taxon>Bacteria</taxon>
        <taxon>Candidatus Uhriibacteriota</taxon>
    </lineage>
</organism>
<dbReference type="PIRSF" id="PIRSF000709">
    <property type="entry name" value="6PFK_2-Ptase"/>
    <property type="match status" value="1"/>
</dbReference>
<gene>
    <name evidence="4" type="primary">gpmA</name>
    <name evidence="8" type="ORF">A3E39_04690</name>
</gene>
<evidence type="ECO:0000256" key="5">
    <source>
        <dbReference type="PIRSR" id="PIRSR613078-1"/>
    </source>
</evidence>
<evidence type="ECO:0000256" key="2">
    <source>
        <dbReference type="ARBA" id="ARBA00023152"/>
    </source>
</evidence>
<feature type="binding site" evidence="4 6">
    <location>
        <position position="120"/>
    </location>
    <ligand>
        <name>substrate</name>
    </ligand>
</feature>
<feature type="binding site" evidence="4 6">
    <location>
        <begin position="180"/>
        <end position="181"/>
    </location>
    <ligand>
        <name>substrate</name>
    </ligand>
</feature>
<dbReference type="Pfam" id="PF00300">
    <property type="entry name" value="His_Phos_1"/>
    <property type="match status" value="2"/>
</dbReference>
<dbReference type="InterPro" id="IPR001345">
    <property type="entry name" value="PG/BPGM_mutase_AS"/>
</dbReference>
<feature type="active site" description="Proton donor/acceptor" evidence="4 5">
    <location>
        <position position="109"/>
    </location>
</feature>
<evidence type="ECO:0000256" key="7">
    <source>
        <dbReference type="PIRSR" id="PIRSR613078-3"/>
    </source>
</evidence>
<dbReference type="EMBL" id="MGEH01000033">
    <property type="protein sequence ID" value="OGL78332.1"/>
    <property type="molecule type" value="Genomic_DNA"/>
</dbReference>
<comment type="catalytic activity">
    <reaction evidence="4">
        <text>(2R)-2-phosphoglycerate = (2R)-3-phosphoglycerate</text>
        <dbReference type="Rhea" id="RHEA:15901"/>
        <dbReference type="ChEBI" id="CHEBI:58272"/>
        <dbReference type="ChEBI" id="CHEBI:58289"/>
        <dbReference type="EC" id="5.4.2.11"/>
    </reaction>
</comment>
<feature type="binding site" evidence="4 6">
    <location>
        <begin position="109"/>
        <end position="112"/>
    </location>
    <ligand>
        <name>substrate</name>
    </ligand>
</feature>
<feature type="site" description="Transition state stabilizer" evidence="4 7">
    <location>
        <position position="179"/>
    </location>
</feature>
<evidence type="ECO:0000256" key="1">
    <source>
        <dbReference type="ARBA" id="ARBA00006717"/>
    </source>
</evidence>
<dbReference type="InterPro" id="IPR013078">
    <property type="entry name" value="His_Pase_superF_clade-1"/>
</dbReference>
<comment type="caution">
    <text evidence="8">The sequence shown here is derived from an EMBL/GenBank/DDBJ whole genome shotgun (WGS) entry which is preliminary data.</text>
</comment>
<dbReference type="STRING" id="1802399.A3E39_04690"/>
<dbReference type="Gene3D" id="3.40.50.1240">
    <property type="entry name" value="Phosphoglycerate mutase-like"/>
    <property type="match status" value="1"/>
</dbReference>
<comment type="pathway">
    <text evidence="4">Carbohydrate degradation; glycolysis; pyruvate from D-glyceraldehyde 3-phosphate: step 3/5.</text>
</comment>
<dbReference type="GO" id="GO:0006094">
    <property type="term" value="P:gluconeogenesis"/>
    <property type="evidence" value="ECO:0007669"/>
    <property type="project" value="UniProtKB-UniRule"/>
</dbReference>
<dbReference type="SUPFAM" id="SSF53254">
    <property type="entry name" value="Phosphoglycerate mutase-like"/>
    <property type="match status" value="1"/>
</dbReference>
<sequence>MSYFVLVRHGESRWNVGNRFTGWVDVPLTTRGIREAIRCSVHCRAYDFDVAFTSNLERAQSTLLIILSLQNRTGIFQHEGQGPHYRWSCTSNKCLPNDIPIFESEALNERFYGKLQGMDKHAAERRYGKAKVLKWRRGYKDRPPGGESLKDTFVRASPYLSRRVLSRVKRGENVLLVGHGNTLRATIKSLEGISDHDISLIDLPEGMPMVYEYRRGTFTRIKGSYRFNRPLR</sequence>